<dbReference type="EMBL" id="NBIV01000018">
    <property type="protein sequence ID" value="PXF47906.1"/>
    <property type="molecule type" value="Genomic_DNA"/>
</dbReference>
<gene>
    <name evidence="1" type="ORF">BWQ96_02292</name>
</gene>
<reference evidence="1 2" key="1">
    <citation type="journal article" date="2018" name="Mol. Biol. Evol.">
        <title>Analysis of the draft genome of the red seaweed Gracilariopsis chorda provides insights into genome size evolution in Rhodophyta.</title>
        <authorList>
            <person name="Lee J."/>
            <person name="Yang E.C."/>
            <person name="Graf L."/>
            <person name="Yang J.H."/>
            <person name="Qiu H."/>
            <person name="Zel Zion U."/>
            <person name="Chan C.X."/>
            <person name="Stephens T.G."/>
            <person name="Weber A.P.M."/>
            <person name="Boo G.H."/>
            <person name="Boo S.M."/>
            <person name="Kim K.M."/>
            <person name="Shin Y."/>
            <person name="Jung M."/>
            <person name="Lee S.J."/>
            <person name="Yim H.S."/>
            <person name="Lee J.H."/>
            <person name="Bhattacharya D."/>
            <person name="Yoon H.S."/>
        </authorList>
    </citation>
    <scope>NUCLEOTIDE SEQUENCE [LARGE SCALE GENOMIC DNA]</scope>
    <source>
        <strain evidence="1 2">SKKU-2015</strain>
        <tissue evidence="1">Whole body</tissue>
    </source>
</reference>
<organism evidence="1 2">
    <name type="scientific">Gracilariopsis chorda</name>
    <dbReference type="NCBI Taxonomy" id="448386"/>
    <lineage>
        <taxon>Eukaryota</taxon>
        <taxon>Rhodophyta</taxon>
        <taxon>Florideophyceae</taxon>
        <taxon>Rhodymeniophycidae</taxon>
        <taxon>Gracilariales</taxon>
        <taxon>Gracilariaceae</taxon>
        <taxon>Gracilariopsis</taxon>
    </lineage>
</organism>
<keyword evidence="2" id="KW-1185">Reference proteome</keyword>
<proteinExistence type="predicted"/>
<sequence>MEMWMPDKTYAYNQLKMYSVSDLLLTLCFHA</sequence>
<comment type="caution">
    <text evidence="1">The sequence shown here is derived from an EMBL/GenBank/DDBJ whole genome shotgun (WGS) entry which is preliminary data.</text>
</comment>
<dbReference type="Proteomes" id="UP000247409">
    <property type="component" value="Unassembled WGS sequence"/>
</dbReference>
<accession>A0A2V3J0G7</accession>
<protein>
    <submittedName>
        <fullName evidence="1">Uncharacterized protein</fullName>
    </submittedName>
</protein>
<evidence type="ECO:0000313" key="1">
    <source>
        <dbReference type="EMBL" id="PXF47906.1"/>
    </source>
</evidence>
<name>A0A2V3J0G7_9FLOR</name>
<evidence type="ECO:0000313" key="2">
    <source>
        <dbReference type="Proteomes" id="UP000247409"/>
    </source>
</evidence>
<dbReference type="AlphaFoldDB" id="A0A2V3J0G7"/>